<dbReference type="InterPro" id="IPR052930">
    <property type="entry name" value="TA_antitoxin_MntA"/>
</dbReference>
<sequence length="140" mass="15856">MLTQKQLSSINQYFSTQPHIVAVYIYGSQARGTGNSLSDIDIAVMLDYQAEGKDQLHLQFIDKLMQLLHTDNVDVQLLTTQTSPVLALEMIKGKPICVKSASQKADIEAQIMSRYQDFQPFLNLQITEMEKRLKEDTYAA</sequence>
<dbReference type="Gene3D" id="3.30.460.10">
    <property type="entry name" value="Beta Polymerase, domain 2"/>
    <property type="match status" value="1"/>
</dbReference>
<dbReference type="Proteomes" id="UP000034050">
    <property type="component" value="Unassembled WGS sequence"/>
</dbReference>
<reference evidence="2 3" key="1">
    <citation type="journal article" date="2015" name="Nature">
        <title>rRNA introns, odd ribosomes, and small enigmatic genomes across a large radiation of phyla.</title>
        <authorList>
            <person name="Brown C.T."/>
            <person name="Hug L.A."/>
            <person name="Thomas B.C."/>
            <person name="Sharon I."/>
            <person name="Castelle C.J."/>
            <person name="Singh A."/>
            <person name="Wilkins M.J."/>
            <person name="Williams K.H."/>
            <person name="Banfield J.F."/>
        </authorList>
    </citation>
    <scope>NUCLEOTIDE SEQUENCE [LARGE SCALE GENOMIC DNA]</scope>
</reference>
<accession>A0A0G1EUK8</accession>
<evidence type="ECO:0000259" key="1">
    <source>
        <dbReference type="Pfam" id="PF18765"/>
    </source>
</evidence>
<evidence type="ECO:0000313" key="2">
    <source>
        <dbReference type="EMBL" id="KKS86711.1"/>
    </source>
</evidence>
<dbReference type="PANTHER" id="PTHR43852">
    <property type="entry name" value="NUCLEOTIDYLTRANSFERASE"/>
    <property type="match status" value="1"/>
</dbReference>
<dbReference type="InterPro" id="IPR043519">
    <property type="entry name" value="NT_sf"/>
</dbReference>
<name>A0A0G1EUK8_9BACT</name>
<dbReference type="EMBL" id="LCFD01000008">
    <property type="protein sequence ID" value="KKS86711.1"/>
    <property type="molecule type" value="Genomic_DNA"/>
</dbReference>
<feature type="domain" description="Polymerase beta nucleotidyltransferase" evidence="1">
    <location>
        <begin position="9"/>
        <end position="99"/>
    </location>
</feature>
<protein>
    <recommendedName>
        <fullName evidence="1">Polymerase beta nucleotidyltransferase domain-containing protein</fullName>
    </recommendedName>
</protein>
<proteinExistence type="predicted"/>
<dbReference type="STRING" id="1618446.UV61_C0008G0164"/>
<dbReference type="PANTHER" id="PTHR43852:SF3">
    <property type="entry name" value="NUCLEOTIDYLTRANSFERASE"/>
    <property type="match status" value="1"/>
</dbReference>
<dbReference type="AlphaFoldDB" id="A0A0G1EUK8"/>
<gene>
    <name evidence="2" type="ORF">UV61_C0008G0164</name>
</gene>
<dbReference type="CDD" id="cd05403">
    <property type="entry name" value="NT_KNTase_like"/>
    <property type="match status" value="1"/>
</dbReference>
<dbReference type="InterPro" id="IPR041633">
    <property type="entry name" value="Polbeta"/>
</dbReference>
<dbReference type="Pfam" id="PF18765">
    <property type="entry name" value="Polbeta"/>
    <property type="match status" value="1"/>
</dbReference>
<comment type="caution">
    <text evidence="2">The sequence shown here is derived from an EMBL/GenBank/DDBJ whole genome shotgun (WGS) entry which is preliminary data.</text>
</comment>
<dbReference type="NCBIfam" id="NF047752">
    <property type="entry name" value="MntA_antitoxin"/>
    <property type="match status" value="1"/>
</dbReference>
<evidence type="ECO:0000313" key="3">
    <source>
        <dbReference type="Proteomes" id="UP000034050"/>
    </source>
</evidence>
<organism evidence="2 3">
    <name type="scientific">Candidatus Gottesmanbacteria bacterium GW2011_GWB1_43_11</name>
    <dbReference type="NCBI Taxonomy" id="1618446"/>
    <lineage>
        <taxon>Bacteria</taxon>
        <taxon>Candidatus Gottesmaniibacteriota</taxon>
    </lineage>
</organism>
<dbReference type="SUPFAM" id="SSF81301">
    <property type="entry name" value="Nucleotidyltransferase"/>
    <property type="match status" value="1"/>
</dbReference>